<dbReference type="PANTHER" id="PTHR43194:SF5">
    <property type="entry name" value="PIMELOYL-[ACYL-CARRIER PROTEIN] METHYL ESTER ESTERASE"/>
    <property type="match status" value="1"/>
</dbReference>
<dbReference type="EMBL" id="JBHSPA010000068">
    <property type="protein sequence ID" value="MFC5831692.1"/>
    <property type="molecule type" value="Genomic_DNA"/>
</dbReference>
<dbReference type="SUPFAM" id="SSF53474">
    <property type="entry name" value="alpha/beta-Hydrolases"/>
    <property type="match status" value="1"/>
</dbReference>
<dbReference type="PANTHER" id="PTHR43194">
    <property type="entry name" value="HYDROLASE ALPHA/BETA FOLD FAMILY"/>
    <property type="match status" value="1"/>
</dbReference>
<gene>
    <name evidence="2" type="ORF">ACFPZ3_48260</name>
</gene>
<comment type="caution">
    <text evidence="2">The sequence shown here is derived from an EMBL/GenBank/DDBJ whole genome shotgun (WGS) entry which is preliminary data.</text>
</comment>
<protein>
    <submittedName>
        <fullName evidence="2">Alpha/beta fold hydrolase</fullName>
    </submittedName>
</protein>
<feature type="domain" description="AB hydrolase-1" evidence="1">
    <location>
        <begin position="61"/>
        <end position="166"/>
    </location>
</feature>
<dbReference type="GO" id="GO:0016787">
    <property type="term" value="F:hydrolase activity"/>
    <property type="evidence" value="ECO:0007669"/>
    <property type="project" value="UniProtKB-KW"/>
</dbReference>
<keyword evidence="3" id="KW-1185">Reference proteome</keyword>
<name>A0ABW1D0Y3_9ACTN</name>
<accession>A0ABW1D0Y3</accession>
<organism evidence="2 3">
    <name type="scientific">Nonomuraea insulae</name>
    <dbReference type="NCBI Taxonomy" id="1616787"/>
    <lineage>
        <taxon>Bacteria</taxon>
        <taxon>Bacillati</taxon>
        <taxon>Actinomycetota</taxon>
        <taxon>Actinomycetes</taxon>
        <taxon>Streptosporangiales</taxon>
        <taxon>Streptosporangiaceae</taxon>
        <taxon>Nonomuraea</taxon>
    </lineage>
</organism>
<dbReference type="PRINTS" id="PR00111">
    <property type="entry name" value="ABHYDROLASE"/>
</dbReference>
<proteinExistence type="predicted"/>
<dbReference type="RefSeq" id="WP_379521156.1">
    <property type="nucleotide sequence ID" value="NZ_JBHSPA010000068.1"/>
</dbReference>
<dbReference type="Pfam" id="PF00561">
    <property type="entry name" value="Abhydrolase_1"/>
    <property type="match status" value="1"/>
</dbReference>
<sequence length="318" mass="33190">MNGASDCVEPPGEDAATVLSSMTTSTTAQKNESEARTVREGCASMASMAIFVQEAGPVDAPTVVLLHAVGTSGWMWTKQVSALATDMRVIVPDLPGHGQSNTSPWVSIADTARLVAETVSERVPSGRAHIVGLSLGGYVGVYLAATAPEMVASAIVSGVNVLPFPNPGRLRLMSALIAPVMKWGPVLRANARALNVPAADSDGYQRAARATTRQAFRKVSSEALDFRLPSRAKNSGCRILAVAGENEHDLTKRSLAEIAATFPHGEACLASGVGHGWSGEKPELFTAMIRAEVTGSRLPEGLISVPAGDDPVSHTRSA</sequence>
<dbReference type="InterPro" id="IPR050228">
    <property type="entry name" value="Carboxylesterase_BioH"/>
</dbReference>
<evidence type="ECO:0000259" key="1">
    <source>
        <dbReference type="Pfam" id="PF00561"/>
    </source>
</evidence>
<evidence type="ECO:0000313" key="2">
    <source>
        <dbReference type="EMBL" id="MFC5831692.1"/>
    </source>
</evidence>
<dbReference type="InterPro" id="IPR000073">
    <property type="entry name" value="AB_hydrolase_1"/>
</dbReference>
<dbReference type="InterPro" id="IPR029058">
    <property type="entry name" value="AB_hydrolase_fold"/>
</dbReference>
<dbReference type="Gene3D" id="3.40.50.1820">
    <property type="entry name" value="alpha/beta hydrolase"/>
    <property type="match status" value="1"/>
</dbReference>
<keyword evidence="2" id="KW-0378">Hydrolase</keyword>
<dbReference type="Proteomes" id="UP001596058">
    <property type="component" value="Unassembled WGS sequence"/>
</dbReference>
<reference evidence="3" key="1">
    <citation type="journal article" date="2019" name="Int. J. Syst. Evol. Microbiol.">
        <title>The Global Catalogue of Microorganisms (GCM) 10K type strain sequencing project: providing services to taxonomists for standard genome sequencing and annotation.</title>
        <authorList>
            <consortium name="The Broad Institute Genomics Platform"/>
            <consortium name="The Broad Institute Genome Sequencing Center for Infectious Disease"/>
            <person name="Wu L."/>
            <person name="Ma J."/>
        </authorList>
    </citation>
    <scope>NUCLEOTIDE SEQUENCE [LARGE SCALE GENOMIC DNA]</scope>
    <source>
        <strain evidence="3">CCUG 53903</strain>
    </source>
</reference>
<evidence type="ECO:0000313" key="3">
    <source>
        <dbReference type="Proteomes" id="UP001596058"/>
    </source>
</evidence>